<evidence type="ECO:0000313" key="2">
    <source>
        <dbReference type="Proteomes" id="UP001177744"/>
    </source>
</evidence>
<keyword evidence="2" id="KW-1185">Reference proteome</keyword>
<evidence type="ECO:0000313" key="1">
    <source>
        <dbReference type="EMBL" id="KAK1332766.1"/>
    </source>
</evidence>
<dbReference type="GO" id="GO:0051284">
    <property type="term" value="P:positive regulation of sequestering of calcium ion"/>
    <property type="evidence" value="ECO:0007669"/>
    <property type="project" value="TreeGrafter"/>
</dbReference>
<protein>
    <recommendedName>
        <fullName evidence="3">Mitoregulin</fullName>
    </recommendedName>
</protein>
<comment type="caution">
    <text evidence="1">The sequence shown here is derived from an EMBL/GenBank/DDBJ whole genome shotgun (WGS) entry which is preliminary data.</text>
</comment>
<reference evidence="1" key="1">
    <citation type="submission" date="2023-06" db="EMBL/GenBank/DDBJ databases">
        <title>Reference genome for the Northern bat (Eptesicus nilssonii), a most northern bat species.</title>
        <authorList>
            <person name="Laine V.N."/>
            <person name="Pulliainen A.T."/>
            <person name="Lilley T.M."/>
        </authorList>
    </citation>
    <scope>NUCLEOTIDE SEQUENCE</scope>
    <source>
        <strain evidence="1">BLF_Eptnil</strain>
        <tissue evidence="1">Kidney</tissue>
    </source>
</reference>
<sequence>MGPNLLLQVTEQDQRVDTAIERSSSPQESLQSGKEFYVKVTIGMTCPASQIRPTLPVRALQVRHRAAGGAGLASSAVWNARRCRVPRRRPFCAPAAAMADVSERKLQLSVLLAFASGVFVGWQANRLRRRYLDWRKRRLQDQLAVAQKKLDLA</sequence>
<organism evidence="1 2">
    <name type="scientific">Cnephaeus nilssonii</name>
    <name type="common">Northern bat</name>
    <name type="synonym">Eptesicus nilssonii</name>
    <dbReference type="NCBI Taxonomy" id="3371016"/>
    <lineage>
        <taxon>Eukaryota</taxon>
        <taxon>Metazoa</taxon>
        <taxon>Chordata</taxon>
        <taxon>Craniata</taxon>
        <taxon>Vertebrata</taxon>
        <taxon>Euteleostomi</taxon>
        <taxon>Mammalia</taxon>
        <taxon>Eutheria</taxon>
        <taxon>Laurasiatheria</taxon>
        <taxon>Chiroptera</taxon>
        <taxon>Yangochiroptera</taxon>
        <taxon>Vespertilionidae</taxon>
        <taxon>Cnephaeus</taxon>
    </lineage>
</organism>
<dbReference type="AlphaFoldDB" id="A0AA40HLB5"/>
<dbReference type="Pfam" id="PF22002">
    <property type="entry name" value="MTLN"/>
    <property type="match status" value="1"/>
</dbReference>
<proteinExistence type="predicted"/>
<dbReference type="GO" id="GO:0005743">
    <property type="term" value="C:mitochondrial inner membrane"/>
    <property type="evidence" value="ECO:0007669"/>
    <property type="project" value="TreeGrafter"/>
</dbReference>
<dbReference type="Proteomes" id="UP001177744">
    <property type="component" value="Unassembled WGS sequence"/>
</dbReference>
<name>A0AA40HLB5_CNENI</name>
<dbReference type="EMBL" id="JAULJE010000017">
    <property type="protein sequence ID" value="KAK1332766.1"/>
    <property type="molecule type" value="Genomic_DNA"/>
</dbReference>
<gene>
    <name evidence="1" type="ORF">QTO34_006296</name>
</gene>
<dbReference type="InterPro" id="IPR038778">
    <property type="entry name" value="Mtln"/>
</dbReference>
<evidence type="ECO:0008006" key="3">
    <source>
        <dbReference type="Google" id="ProtNLM"/>
    </source>
</evidence>
<dbReference type="GO" id="GO:0010918">
    <property type="term" value="P:positive regulation of mitochondrial membrane potential"/>
    <property type="evidence" value="ECO:0007669"/>
    <property type="project" value="TreeGrafter"/>
</dbReference>
<accession>A0AA40HLB5</accession>
<dbReference type="PANTHER" id="PTHR37154">
    <property type="entry name" value="MITOREGULIN"/>
    <property type="match status" value="1"/>
</dbReference>
<dbReference type="PANTHER" id="PTHR37154:SF1">
    <property type="entry name" value="MITOREGULIN"/>
    <property type="match status" value="1"/>
</dbReference>